<evidence type="ECO:0000256" key="1">
    <source>
        <dbReference type="ARBA" id="ARBA00022729"/>
    </source>
</evidence>
<dbReference type="Ensembl" id="ENSPMGT00000010017.1">
    <property type="protein sequence ID" value="ENSPMGP00000009393.1"/>
    <property type="gene ID" value="ENSPMGG00000007773.1"/>
</dbReference>
<accession>A0A3B3ZXC7</accession>
<dbReference type="InterPro" id="IPR013783">
    <property type="entry name" value="Ig-like_fold"/>
</dbReference>
<evidence type="ECO:0000256" key="2">
    <source>
        <dbReference type="ARBA" id="ARBA00023157"/>
    </source>
</evidence>
<name>A0A3B3ZXC7_9GOBI</name>
<dbReference type="Pfam" id="PF13927">
    <property type="entry name" value="Ig_3"/>
    <property type="match status" value="1"/>
</dbReference>
<dbReference type="PANTHER" id="PTHR11481:SF64">
    <property type="entry name" value="FC RECEPTOR-LIKE PROTEIN 4"/>
    <property type="match status" value="1"/>
</dbReference>
<dbReference type="InterPro" id="IPR007110">
    <property type="entry name" value="Ig-like_dom"/>
</dbReference>
<feature type="domain" description="Ig-like" evidence="3">
    <location>
        <begin position="138"/>
        <end position="208"/>
    </location>
</feature>
<reference evidence="4" key="2">
    <citation type="submission" date="2025-09" db="UniProtKB">
        <authorList>
            <consortium name="Ensembl"/>
        </authorList>
    </citation>
    <scope>IDENTIFICATION</scope>
</reference>
<evidence type="ECO:0000259" key="3">
    <source>
        <dbReference type="PROSITE" id="PS50835"/>
    </source>
</evidence>
<keyword evidence="1" id="KW-0732">Signal</keyword>
<dbReference type="GO" id="GO:0004888">
    <property type="term" value="F:transmembrane signaling receptor activity"/>
    <property type="evidence" value="ECO:0007669"/>
    <property type="project" value="TreeGrafter"/>
</dbReference>
<dbReference type="PROSITE" id="PS50835">
    <property type="entry name" value="IG_LIKE"/>
    <property type="match status" value="1"/>
</dbReference>
<evidence type="ECO:0000313" key="4">
    <source>
        <dbReference type="Ensembl" id="ENSPMGP00000009393.1"/>
    </source>
</evidence>
<dbReference type="SMART" id="SM00409">
    <property type="entry name" value="IG"/>
    <property type="match status" value="2"/>
</dbReference>
<dbReference type="STRING" id="409849.ENSPMGP00000009393"/>
<dbReference type="GO" id="GO:0006955">
    <property type="term" value="P:immune response"/>
    <property type="evidence" value="ECO:0007669"/>
    <property type="project" value="TreeGrafter"/>
</dbReference>
<dbReference type="InterPro" id="IPR036179">
    <property type="entry name" value="Ig-like_dom_sf"/>
</dbReference>
<dbReference type="Proteomes" id="UP000261520">
    <property type="component" value="Unplaced"/>
</dbReference>
<keyword evidence="2" id="KW-1015">Disulfide bond</keyword>
<organism evidence="4 5">
    <name type="scientific">Periophthalmus magnuspinnatus</name>
    <dbReference type="NCBI Taxonomy" id="409849"/>
    <lineage>
        <taxon>Eukaryota</taxon>
        <taxon>Metazoa</taxon>
        <taxon>Chordata</taxon>
        <taxon>Craniata</taxon>
        <taxon>Vertebrata</taxon>
        <taxon>Euteleostomi</taxon>
        <taxon>Actinopterygii</taxon>
        <taxon>Neopterygii</taxon>
        <taxon>Teleostei</taxon>
        <taxon>Neoteleostei</taxon>
        <taxon>Acanthomorphata</taxon>
        <taxon>Gobiaria</taxon>
        <taxon>Gobiiformes</taxon>
        <taxon>Gobioidei</taxon>
        <taxon>Gobiidae</taxon>
        <taxon>Oxudercinae</taxon>
        <taxon>Periophthalmus</taxon>
    </lineage>
</organism>
<dbReference type="SUPFAM" id="SSF48726">
    <property type="entry name" value="Immunoglobulin"/>
    <property type="match status" value="2"/>
</dbReference>
<dbReference type="InterPro" id="IPR003599">
    <property type="entry name" value="Ig_sub"/>
</dbReference>
<dbReference type="AlphaFoldDB" id="A0A3B3ZXC7"/>
<protein>
    <recommendedName>
        <fullName evidence="3">Ig-like domain-containing protein</fullName>
    </recommendedName>
</protein>
<dbReference type="InterPro" id="IPR050488">
    <property type="entry name" value="Ig_Fc_receptor"/>
</dbReference>
<sequence>MEAQATFVGLVAPIVTQHGDYPNKPTQKKQVVIRKLQCMNLSNALKRFLFAVSLRVFPNRLQFFQYDSVSLSCEDQTNASEWTIMRNTSFHKNEKNSAQNKSNWVFNSNLYYNDAGVYWCQSERGECGAVVNINCDVPHTGHVILESPSLPVKEGETVTLRCLFNPRKKTRTEGTFVFFKDGDCVRNSTGGDLTIHNVAHSDSGLYTCSHQGELSLGSTLEVLKTGQ</sequence>
<dbReference type="GO" id="GO:0009897">
    <property type="term" value="C:external side of plasma membrane"/>
    <property type="evidence" value="ECO:0007669"/>
    <property type="project" value="TreeGrafter"/>
</dbReference>
<dbReference type="InterPro" id="IPR003598">
    <property type="entry name" value="Ig_sub2"/>
</dbReference>
<dbReference type="PANTHER" id="PTHR11481">
    <property type="entry name" value="IMMUNOGLOBULIN FC RECEPTOR"/>
    <property type="match status" value="1"/>
</dbReference>
<proteinExistence type="predicted"/>
<dbReference type="Gene3D" id="2.60.40.10">
    <property type="entry name" value="Immunoglobulins"/>
    <property type="match status" value="2"/>
</dbReference>
<evidence type="ECO:0000313" key="5">
    <source>
        <dbReference type="Proteomes" id="UP000261520"/>
    </source>
</evidence>
<keyword evidence="5" id="KW-1185">Reference proteome</keyword>
<reference evidence="4" key="1">
    <citation type="submission" date="2025-08" db="UniProtKB">
        <authorList>
            <consortium name="Ensembl"/>
        </authorList>
    </citation>
    <scope>IDENTIFICATION</scope>
</reference>
<dbReference type="SMART" id="SM00408">
    <property type="entry name" value="IGc2"/>
    <property type="match status" value="2"/>
</dbReference>
<dbReference type="GO" id="GO:0007166">
    <property type="term" value="P:cell surface receptor signaling pathway"/>
    <property type="evidence" value="ECO:0007669"/>
    <property type="project" value="TreeGrafter"/>
</dbReference>